<dbReference type="PANTHER" id="PTHR37849">
    <property type="entry name" value="YALI0E11605P"/>
    <property type="match status" value="1"/>
</dbReference>
<gene>
    <name evidence="2" type="ORF">K503DRAFT_338734</name>
</gene>
<name>A0A1B7MTH2_9AGAM</name>
<proteinExistence type="predicted"/>
<keyword evidence="3" id="KW-1185">Reference proteome</keyword>
<dbReference type="AlphaFoldDB" id="A0A1B7MTH2"/>
<keyword evidence="1" id="KW-0812">Transmembrane</keyword>
<dbReference type="STRING" id="1314800.A0A1B7MTH2"/>
<evidence type="ECO:0000313" key="2">
    <source>
        <dbReference type="EMBL" id="OAX35908.1"/>
    </source>
</evidence>
<sequence>MQNLSLSTFCHRRDKRPANPEHLLPFAIMHMVSRCLVRTPKLAQRPGARLLSTTRVVREETSASPNLGSVQPQKRPVGGFRGGIIGFLFGFSLASAFAAYHLLDEYKLASAALQASVEELQASTEKVSAHVRRIEAVEKDLKALSQSSASKDELSRVRAELKKVYDGLHIEFLDLRSHVWGMQQDLHALAKKDATTVRI</sequence>
<accession>A0A1B7MTH2</accession>
<keyword evidence="1" id="KW-1133">Transmembrane helix</keyword>
<evidence type="ECO:0000256" key="1">
    <source>
        <dbReference type="SAM" id="Phobius"/>
    </source>
</evidence>
<dbReference type="InParanoid" id="A0A1B7MTH2"/>
<keyword evidence="1" id="KW-0472">Membrane</keyword>
<dbReference type="EMBL" id="KV448457">
    <property type="protein sequence ID" value="OAX35908.1"/>
    <property type="molecule type" value="Genomic_DNA"/>
</dbReference>
<evidence type="ECO:0000313" key="3">
    <source>
        <dbReference type="Proteomes" id="UP000092154"/>
    </source>
</evidence>
<reference evidence="2 3" key="1">
    <citation type="submission" date="2016-06" db="EMBL/GenBank/DDBJ databases">
        <title>Comparative genomics of the ectomycorrhizal sister species Rhizopogon vinicolor and Rhizopogon vesiculosus (Basidiomycota: Boletales) reveals a divergence of the mating type B locus.</title>
        <authorList>
            <consortium name="DOE Joint Genome Institute"/>
            <person name="Mujic A.B."/>
            <person name="Kuo A."/>
            <person name="Tritt A."/>
            <person name="Lipzen A."/>
            <person name="Chen C."/>
            <person name="Johnson J."/>
            <person name="Sharma A."/>
            <person name="Barry K."/>
            <person name="Grigoriev I.V."/>
            <person name="Spatafora J.W."/>
        </authorList>
    </citation>
    <scope>NUCLEOTIDE SEQUENCE [LARGE SCALE GENOMIC DNA]</scope>
    <source>
        <strain evidence="2 3">AM-OR11-026</strain>
    </source>
</reference>
<organism evidence="2 3">
    <name type="scientific">Rhizopogon vinicolor AM-OR11-026</name>
    <dbReference type="NCBI Taxonomy" id="1314800"/>
    <lineage>
        <taxon>Eukaryota</taxon>
        <taxon>Fungi</taxon>
        <taxon>Dikarya</taxon>
        <taxon>Basidiomycota</taxon>
        <taxon>Agaricomycotina</taxon>
        <taxon>Agaricomycetes</taxon>
        <taxon>Agaricomycetidae</taxon>
        <taxon>Boletales</taxon>
        <taxon>Suillineae</taxon>
        <taxon>Rhizopogonaceae</taxon>
        <taxon>Rhizopogon</taxon>
    </lineage>
</organism>
<dbReference type="OrthoDB" id="5331396at2759"/>
<protein>
    <submittedName>
        <fullName evidence="2">Uncharacterized protein</fullName>
    </submittedName>
</protein>
<dbReference type="PANTHER" id="PTHR37849:SF1">
    <property type="entry name" value="YALI0E11605P"/>
    <property type="match status" value="1"/>
</dbReference>
<dbReference type="Proteomes" id="UP000092154">
    <property type="component" value="Unassembled WGS sequence"/>
</dbReference>
<feature type="transmembrane region" description="Helical" evidence="1">
    <location>
        <begin position="84"/>
        <end position="103"/>
    </location>
</feature>